<dbReference type="SMART" id="SM00355">
    <property type="entry name" value="ZnF_C2H2"/>
    <property type="match status" value="3"/>
</dbReference>
<keyword evidence="1" id="KW-0863">Zinc-finger</keyword>
<dbReference type="SUPFAM" id="SSF57667">
    <property type="entry name" value="beta-beta-alpha zinc fingers"/>
    <property type="match status" value="2"/>
</dbReference>
<name>A0A6J1GNF2_CUCMO</name>
<reference evidence="5" key="1">
    <citation type="submission" date="2025-08" db="UniProtKB">
        <authorList>
            <consortium name="RefSeq"/>
        </authorList>
    </citation>
    <scope>IDENTIFICATION</scope>
    <source>
        <tissue evidence="5">Young leaves</tissue>
    </source>
</reference>
<dbReference type="Pfam" id="PF13912">
    <property type="entry name" value="zf-C2H2_6"/>
    <property type="match status" value="3"/>
</dbReference>
<evidence type="ECO:0000256" key="2">
    <source>
        <dbReference type="SAM" id="MobiDB-lite"/>
    </source>
</evidence>
<dbReference type="RefSeq" id="XP_022953009.1">
    <property type="nucleotide sequence ID" value="XM_023097241.1"/>
</dbReference>
<dbReference type="PANTHER" id="PTHR47591:SF1">
    <property type="entry name" value="ZINC FINGER PROTEIN ZAT2-RELATED"/>
    <property type="match status" value="1"/>
</dbReference>
<protein>
    <submittedName>
        <fullName evidence="5">Zinc finger protein ZAT3-like</fullName>
    </submittedName>
</protein>
<feature type="region of interest" description="Disordered" evidence="2">
    <location>
        <begin position="75"/>
        <end position="111"/>
    </location>
</feature>
<gene>
    <name evidence="5" type="primary">LOC111455526</name>
</gene>
<dbReference type="PANTHER" id="PTHR47591">
    <property type="entry name" value="ZINC FINGER PROTEIN ZAT2-RELATED"/>
    <property type="match status" value="1"/>
</dbReference>
<keyword evidence="1" id="KW-0862">Zinc</keyword>
<sequence>MSVTEEPVTVSQPSNPKSFRHCYTFCFSIHFQLPFFSLLPIMNSDMNSLAISSSSSSALDLAIPFQLGIVESTFDSKGRHNPRKKRSRTENASTAAVGSKAKYRKKPDPTAPKITPPCSECGRRFWSDKALFGHMRCHPERQWRGINPPVSFRRSVSVSPFRPRADLEESAFTEEEQDVANCLLVLADCPSAIARVSDFRFECASCKKVFRSHQALGGHRASHKNVRGCSAMAKSDEEIEHDALFGHCGHDLSINLEDKMSMILGTAAGHKCSVCMRVFASGQALGGHMRCHWERVEENAATEEGFLNLDLNMPAPVEDASSSSYSSGLTLDLRLGL</sequence>
<evidence type="ECO:0000259" key="3">
    <source>
        <dbReference type="PROSITE" id="PS50157"/>
    </source>
</evidence>
<accession>A0A6J1GNF2</accession>
<dbReference type="PROSITE" id="PS00028">
    <property type="entry name" value="ZINC_FINGER_C2H2_1"/>
    <property type="match status" value="3"/>
</dbReference>
<dbReference type="GO" id="GO:0008270">
    <property type="term" value="F:zinc ion binding"/>
    <property type="evidence" value="ECO:0007669"/>
    <property type="project" value="UniProtKB-KW"/>
</dbReference>
<evidence type="ECO:0000256" key="1">
    <source>
        <dbReference type="PROSITE-ProRule" id="PRU00042"/>
    </source>
</evidence>
<evidence type="ECO:0000313" key="4">
    <source>
        <dbReference type="Proteomes" id="UP000504609"/>
    </source>
</evidence>
<keyword evidence="1" id="KW-0479">Metal-binding</keyword>
<feature type="domain" description="C2H2-type" evidence="3">
    <location>
        <begin position="116"/>
        <end position="143"/>
    </location>
</feature>
<proteinExistence type="predicted"/>
<dbReference type="InterPro" id="IPR036236">
    <property type="entry name" value="Znf_C2H2_sf"/>
</dbReference>
<feature type="domain" description="C2H2-type" evidence="3">
    <location>
        <begin position="270"/>
        <end position="292"/>
    </location>
</feature>
<organism evidence="4 5">
    <name type="scientific">Cucurbita moschata</name>
    <name type="common">Winter crookneck squash</name>
    <name type="synonym">Cucurbita pepo var. moschata</name>
    <dbReference type="NCBI Taxonomy" id="3662"/>
    <lineage>
        <taxon>Eukaryota</taxon>
        <taxon>Viridiplantae</taxon>
        <taxon>Streptophyta</taxon>
        <taxon>Embryophyta</taxon>
        <taxon>Tracheophyta</taxon>
        <taxon>Spermatophyta</taxon>
        <taxon>Magnoliopsida</taxon>
        <taxon>eudicotyledons</taxon>
        <taxon>Gunneridae</taxon>
        <taxon>Pentapetalae</taxon>
        <taxon>rosids</taxon>
        <taxon>fabids</taxon>
        <taxon>Cucurbitales</taxon>
        <taxon>Cucurbitaceae</taxon>
        <taxon>Cucurbiteae</taxon>
        <taxon>Cucurbita</taxon>
    </lineage>
</organism>
<feature type="domain" description="C2H2-type" evidence="3">
    <location>
        <begin position="201"/>
        <end position="228"/>
    </location>
</feature>
<dbReference type="GeneID" id="111455526"/>
<keyword evidence="4" id="KW-1185">Reference proteome</keyword>
<evidence type="ECO:0000313" key="5">
    <source>
        <dbReference type="RefSeq" id="XP_022953009.1"/>
    </source>
</evidence>
<dbReference type="Gene3D" id="3.30.160.60">
    <property type="entry name" value="Classic Zinc Finger"/>
    <property type="match status" value="1"/>
</dbReference>
<dbReference type="InterPro" id="IPR013087">
    <property type="entry name" value="Znf_C2H2_type"/>
</dbReference>
<dbReference type="AlphaFoldDB" id="A0A6J1GNF2"/>
<dbReference type="PROSITE" id="PS50157">
    <property type="entry name" value="ZINC_FINGER_C2H2_2"/>
    <property type="match status" value="3"/>
</dbReference>
<dbReference type="Proteomes" id="UP000504609">
    <property type="component" value="Unplaced"/>
</dbReference>
<dbReference type="KEGG" id="cmos:111455526"/>